<gene>
    <name evidence="11" type="primary">cydC</name>
    <name evidence="13" type="ORF">QN062_00665</name>
    <name evidence="12" type="ORF">QN216_04675</name>
    <name evidence="11" type="ORF">QN217_05775</name>
</gene>
<evidence type="ECO:0000256" key="1">
    <source>
        <dbReference type="ARBA" id="ARBA00004651"/>
    </source>
</evidence>
<dbReference type="InterPro" id="IPR039421">
    <property type="entry name" value="Type_1_exporter"/>
</dbReference>
<proteinExistence type="predicted"/>
<evidence type="ECO:0000256" key="2">
    <source>
        <dbReference type="ARBA" id="ARBA00022692"/>
    </source>
</evidence>
<dbReference type="GO" id="GO:0034775">
    <property type="term" value="P:glutathione transmembrane transport"/>
    <property type="evidence" value="ECO:0007669"/>
    <property type="project" value="InterPro"/>
</dbReference>
<dbReference type="InterPro" id="IPR027417">
    <property type="entry name" value="P-loop_NTPase"/>
</dbReference>
<dbReference type="InterPro" id="IPR014223">
    <property type="entry name" value="ABC_CydC/D"/>
</dbReference>
<dbReference type="RefSeq" id="WP_369341725.1">
    <property type="nucleotide sequence ID" value="NZ_CP129675.1"/>
</dbReference>
<evidence type="ECO:0000256" key="8">
    <source>
        <dbReference type="SAM" id="Phobius"/>
    </source>
</evidence>
<dbReference type="EMBL" id="CP129675">
    <property type="protein sequence ID" value="XDS45672.1"/>
    <property type="molecule type" value="Genomic_DNA"/>
</dbReference>
<evidence type="ECO:0000256" key="5">
    <source>
        <dbReference type="ARBA" id="ARBA00022989"/>
    </source>
</evidence>
<feature type="region of interest" description="Disordered" evidence="7">
    <location>
        <begin position="17"/>
        <end position="39"/>
    </location>
</feature>
<evidence type="ECO:0000256" key="4">
    <source>
        <dbReference type="ARBA" id="ARBA00022840"/>
    </source>
</evidence>
<dbReference type="GO" id="GO:0140359">
    <property type="term" value="F:ABC-type transporter activity"/>
    <property type="evidence" value="ECO:0007669"/>
    <property type="project" value="InterPro"/>
</dbReference>
<dbReference type="GO" id="GO:0005886">
    <property type="term" value="C:plasma membrane"/>
    <property type="evidence" value="ECO:0007669"/>
    <property type="project" value="UniProtKB-SubCell"/>
</dbReference>
<evidence type="ECO:0000313" key="13">
    <source>
        <dbReference type="EMBL" id="XDS50763.1"/>
    </source>
</evidence>
<dbReference type="EMBL" id="CP129683">
    <property type="protein sequence ID" value="XDS50763.1"/>
    <property type="molecule type" value="Genomic_DNA"/>
</dbReference>
<keyword evidence="6 8" id="KW-0472">Membrane</keyword>
<dbReference type="KEGG" id="bfk:QN062_00665"/>
<feature type="transmembrane region" description="Helical" evidence="8">
    <location>
        <begin position="192"/>
        <end position="212"/>
    </location>
</feature>
<feature type="transmembrane region" description="Helical" evidence="8">
    <location>
        <begin position="330"/>
        <end position="352"/>
    </location>
</feature>
<dbReference type="Pfam" id="PF00005">
    <property type="entry name" value="ABC_tran"/>
    <property type="match status" value="1"/>
</dbReference>
<dbReference type="GO" id="GO:0016887">
    <property type="term" value="F:ATP hydrolysis activity"/>
    <property type="evidence" value="ECO:0007669"/>
    <property type="project" value="InterPro"/>
</dbReference>
<keyword evidence="2 8" id="KW-0812">Transmembrane</keyword>
<accession>A0AB39U9U5</accession>
<dbReference type="AlphaFoldDB" id="A0AB39U9U5"/>
<dbReference type="SUPFAM" id="SSF52540">
    <property type="entry name" value="P-loop containing nucleoside triphosphate hydrolases"/>
    <property type="match status" value="1"/>
</dbReference>
<dbReference type="SUPFAM" id="SSF90123">
    <property type="entry name" value="ABC transporter transmembrane region"/>
    <property type="match status" value="1"/>
</dbReference>
<feature type="transmembrane region" description="Helical" evidence="8">
    <location>
        <begin position="303"/>
        <end position="324"/>
    </location>
</feature>
<dbReference type="InterPro" id="IPR011527">
    <property type="entry name" value="ABC1_TM_dom"/>
</dbReference>
<dbReference type="Gene3D" id="3.40.50.300">
    <property type="entry name" value="P-loop containing nucleotide triphosphate hydrolases"/>
    <property type="match status" value="1"/>
</dbReference>
<name>A0AB39U9U5_9BIFI</name>
<dbReference type="NCBIfam" id="TIGR02868">
    <property type="entry name" value="CydC"/>
    <property type="match status" value="1"/>
</dbReference>
<evidence type="ECO:0000256" key="6">
    <source>
        <dbReference type="ARBA" id="ARBA00023136"/>
    </source>
</evidence>
<dbReference type="PANTHER" id="PTHR24221">
    <property type="entry name" value="ATP-BINDING CASSETTE SUB-FAMILY B"/>
    <property type="match status" value="1"/>
</dbReference>
<evidence type="ECO:0000259" key="10">
    <source>
        <dbReference type="PROSITE" id="PS50929"/>
    </source>
</evidence>
<dbReference type="InterPro" id="IPR003439">
    <property type="entry name" value="ABC_transporter-like_ATP-bd"/>
</dbReference>
<dbReference type="PROSITE" id="PS50929">
    <property type="entry name" value="ABC_TM1F"/>
    <property type="match status" value="1"/>
</dbReference>
<keyword evidence="3" id="KW-0547">Nucleotide-binding</keyword>
<dbReference type="GO" id="GO:0045454">
    <property type="term" value="P:cell redox homeostasis"/>
    <property type="evidence" value="ECO:0007669"/>
    <property type="project" value="InterPro"/>
</dbReference>
<feature type="compositionally biased region" description="Basic and acidic residues" evidence="7">
    <location>
        <begin position="17"/>
        <end position="26"/>
    </location>
</feature>
<feature type="transmembrane region" description="Helical" evidence="8">
    <location>
        <begin position="218"/>
        <end position="239"/>
    </location>
</feature>
<dbReference type="InterPro" id="IPR003593">
    <property type="entry name" value="AAA+_ATPase"/>
</dbReference>
<protein>
    <submittedName>
        <fullName evidence="11">Thiol reductant ABC exporter subunit CydC</fullName>
    </submittedName>
</protein>
<dbReference type="PROSITE" id="PS50893">
    <property type="entry name" value="ABC_TRANSPORTER_2"/>
    <property type="match status" value="1"/>
</dbReference>
<evidence type="ECO:0000256" key="7">
    <source>
        <dbReference type="SAM" id="MobiDB-lite"/>
    </source>
</evidence>
<feature type="transmembrane region" description="Helical" evidence="8">
    <location>
        <begin position="75"/>
        <end position="100"/>
    </location>
</feature>
<dbReference type="EMBL" id="CP129682">
    <property type="protein sequence ID" value="XDS49547.1"/>
    <property type="molecule type" value="Genomic_DNA"/>
</dbReference>
<reference evidence="11" key="1">
    <citation type="submission" date="2023-07" db="EMBL/GenBank/DDBJ databases">
        <title>Bifidobacterium aquikefiriaerophilum sp. nov. and Bifidobacterium eccum sp. nov., isolated from water kefir.</title>
        <authorList>
            <person name="Breselge S."/>
            <person name="Bellassi P."/>
            <person name="Barcenilla C."/>
            <person name="Alvarez-Ordonez A."/>
            <person name="Morelli L."/>
            <person name="Cotter P.D."/>
        </authorList>
    </citation>
    <scope>NUCLEOTIDE SEQUENCE</scope>
    <source>
        <strain evidence="13">WK012_4_13</strain>
        <strain evidence="12">WK013_4_14</strain>
        <strain evidence="11">WK048_4_13</strain>
    </source>
</reference>
<comment type="subcellular location">
    <subcellularLocation>
        <location evidence="1">Cell membrane</location>
        <topology evidence="1">Multi-pass membrane protein</topology>
    </subcellularLocation>
</comment>
<evidence type="ECO:0000256" key="3">
    <source>
        <dbReference type="ARBA" id="ARBA00022741"/>
    </source>
</evidence>
<feature type="domain" description="ABC transmembrane type-1" evidence="10">
    <location>
        <begin position="76"/>
        <end position="360"/>
    </location>
</feature>
<evidence type="ECO:0000259" key="9">
    <source>
        <dbReference type="PROSITE" id="PS50893"/>
    </source>
</evidence>
<organism evidence="11">
    <name type="scientific">Bifidobacterium fermentum</name>
    <dbReference type="NCBI Taxonomy" id="3059035"/>
    <lineage>
        <taxon>Bacteria</taxon>
        <taxon>Bacillati</taxon>
        <taxon>Actinomycetota</taxon>
        <taxon>Actinomycetes</taxon>
        <taxon>Bifidobacteriales</taxon>
        <taxon>Bifidobacteriaceae</taxon>
        <taxon>Bifidobacterium</taxon>
    </lineage>
</organism>
<sequence length="634" mass="70942">MTDDGGMLQDDMGVATAREHGGDDAGHQSASSTENPGFHETRFGAHGKRGLGDYLKAWHHDRWFWPYLRQNRWRLALIFLLGTLTFVCAAGLMFTSGYLISRSARHPYNVLMVYVPIVLTRAFGLGRPTFSYAERILSHDWVLHVVSKLRVGLYRTLARDASFLDEHEQTGSVLGVLADDLDHLENFYLRTIFPTIVAFLVWVLVTISLGIFSWQTCVMILIIFALVLVLAPMVSLQFADMHYHREKAARSREYTKVAEEYLGLGDWIITHRSREFVETGEAEFRTVASSTQSRERFERWRDFLIQLAFAAAAVVLMVASSLVLTSSTTLADYAAAAVLSVFPLIDCFIVVAQAIAEVPLYGESLAHLNGLSARVDGNVLPESPQQRLEGGLESIDFDHVTFRYGPDETVLLDDFSLHIDAGEKVALLGPSGEGKTTILQLLLGDLIPTSGEVRINGIPVRALQEERKRLFGYLNQSPFIFRASIGGNVRLGRPEASDEEVWNALETVELDGLVRDMPQGLDTVVGERGSTLSGGQRERLALARILVKDTPMVLLDEPTIGLDPITERHLMSTIFKANAQRTMLWVTHHLKGLEHADRMIFLEGGHIVMQGDPEELYRSDERFRALYRMDVAEL</sequence>
<dbReference type="Gene3D" id="1.20.1560.10">
    <property type="entry name" value="ABC transporter type 1, transmembrane domain"/>
    <property type="match status" value="1"/>
</dbReference>
<dbReference type="GO" id="GO:0034040">
    <property type="term" value="F:ATPase-coupled lipid transmembrane transporter activity"/>
    <property type="evidence" value="ECO:0007669"/>
    <property type="project" value="TreeGrafter"/>
</dbReference>
<dbReference type="PANTHER" id="PTHR24221:SF653">
    <property type="entry name" value="TRANSPORT ATP-BINDING PROTEIN CYDC"/>
    <property type="match status" value="1"/>
</dbReference>
<dbReference type="InterPro" id="IPR036640">
    <property type="entry name" value="ABC1_TM_sf"/>
</dbReference>
<feature type="domain" description="ABC transporter" evidence="9">
    <location>
        <begin position="395"/>
        <end position="629"/>
    </location>
</feature>
<keyword evidence="4" id="KW-0067">ATP-binding</keyword>
<dbReference type="SMART" id="SM00382">
    <property type="entry name" value="AAA"/>
    <property type="match status" value="1"/>
</dbReference>
<evidence type="ECO:0000313" key="11">
    <source>
        <dbReference type="EMBL" id="XDS45672.1"/>
    </source>
</evidence>
<keyword evidence="5 8" id="KW-1133">Transmembrane helix</keyword>
<dbReference type="GO" id="GO:0005524">
    <property type="term" value="F:ATP binding"/>
    <property type="evidence" value="ECO:0007669"/>
    <property type="project" value="UniProtKB-KW"/>
</dbReference>
<evidence type="ECO:0000313" key="12">
    <source>
        <dbReference type="EMBL" id="XDS49547.1"/>
    </source>
</evidence>